<dbReference type="OrthoDB" id="3511171at2759"/>
<keyword evidence="2" id="KW-1185">Reference proteome</keyword>
<name>A0A4Z1H7Z0_9HELO</name>
<gene>
    <name evidence="1" type="ORF">BOTNAR_0718g00020</name>
</gene>
<dbReference type="EMBL" id="PQXJ01000715">
    <property type="protein sequence ID" value="TGO44945.1"/>
    <property type="molecule type" value="Genomic_DNA"/>
</dbReference>
<accession>A0A4Z1H7Z0</accession>
<protein>
    <submittedName>
        <fullName evidence="1">Uncharacterized protein</fullName>
    </submittedName>
</protein>
<dbReference type="Proteomes" id="UP000297452">
    <property type="component" value="Unassembled WGS sequence"/>
</dbReference>
<evidence type="ECO:0000313" key="1">
    <source>
        <dbReference type="EMBL" id="TGO44945.1"/>
    </source>
</evidence>
<dbReference type="AlphaFoldDB" id="A0A4Z1H7Z0"/>
<comment type="caution">
    <text evidence="1">The sequence shown here is derived from an EMBL/GenBank/DDBJ whole genome shotgun (WGS) entry which is preliminary data.</text>
</comment>
<proteinExistence type="predicted"/>
<evidence type="ECO:0000313" key="2">
    <source>
        <dbReference type="Proteomes" id="UP000297452"/>
    </source>
</evidence>
<sequence length="308" mass="35761">MPERIFVLTSSQNVYLSSESHFSFFKHDAEIHKSYKGQLEVANERIRYLESKLQDQESHLREYDLTQKRLYESERTRTLEISARLRVQCHLKIEQTKSLEFAQEVRNLQERLNKMAGDYTGLQAHFLDIISAIATFNDILRGETNELHQVMQNQAEIIHNQHVINSLASKISLYDKNADKVLESLQLTQWKLNDSKRSAEEVDTNDRVLKKLKKDQVSITTVQFLLRINNFSKTYEVAMQRINRSSLESSSDKLHAPMAIDIQIGLQRGSTAALEVTPERLQATKQMQPPSTAQWIEELTKENGRLRF</sequence>
<reference evidence="1 2" key="1">
    <citation type="submission" date="2017-12" db="EMBL/GenBank/DDBJ databases">
        <title>Comparative genomics of Botrytis spp.</title>
        <authorList>
            <person name="Valero-Jimenez C.A."/>
            <person name="Tapia P."/>
            <person name="Veloso J."/>
            <person name="Silva-Moreno E."/>
            <person name="Staats M."/>
            <person name="Valdes J.H."/>
            <person name="Van Kan J.A.L."/>
        </authorList>
    </citation>
    <scope>NUCLEOTIDE SEQUENCE [LARGE SCALE GENOMIC DNA]</scope>
    <source>
        <strain evidence="1 2">MUCL2120</strain>
    </source>
</reference>
<organism evidence="1 2">
    <name type="scientific">Botryotinia narcissicola</name>
    <dbReference type="NCBI Taxonomy" id="278944"/>
    <lineage>
        <taxon>Eukaryota</taxon>
        <taxon>Fungi</taxon>
        <taxon>Dikarya</taxon>
        <taxon>Ascomycota</taxon>
        <taxon>Pezizomycotina</taxon>
        <taxon>Leotiomycetes</taxon>
        <taxon>Helotiales</taxon>
        <taxon>Sclerotiniaceae</taxon>
        <taxon>Botryotinia</taxon>
    </lineage>
</organism>